<sequence length="71" mass="7735">MSAGKSTVINALIGQELLHSANQATTATITSIHDKDGKHIFQALLTIMRGKFLKARIINAETLKIGMLTMR</sequence>
<proteinExistence type="predicted"/>
<reference evidence="2" key="1">
    <citation type="submission" date="2020-11" db="EMBL/GenBank/DDBJ databases">
        <title>Gallibacterium anatis 1637, full genome, WGS.</title>
        <authorList>
            <person name="Laishevtcev A.I."/>
            <person name="Yakimova E.A."/>
            <person name="Petkovich D."/>
            <person name="Stepanova T.V."/>
            <person name="Kalendr R.S."/>
            <person name="Rubalsky E.O."/>
            <person name="Zulkarneev E.R."/>
            <person name="Aleshkin A.V."/>
        </authorList>
    </citation>
    <scope>NUCLEOTIDE SEQUENCE</scope>
    <source>
        <strain evidence="2">1637</strain>
    </source>
</reference>
<organism evidence="2">
    <name type="scientific">Gallibacterium anatis</name>
    <dbReference type="NCBI Taxonomy" id="750"/>
    <lineage>
        <taxon>Bacteria</taxon>
        <taxon>Pseudomonadati</taxon>
        <taxon>Pseudomonadota</taxon>
        <taxon>Gammaproteobacteria</taxon>
        <taxon>Pasteurellales</taxon>
        <taxon>Pasteurellaceae</taxon>
        <taxon>Gallibacterium</taxon>
    </lineage>
</organism>
<dbReference type="EMBL" id="JADION010000042">
    <property type="protein sequence ID" value="MBF4103002.1"/>
    <property type="molecule type" value="Genomic_DNA"/>
</dbReference>
<feature type="domain" description="Dynamin N-terminal" evidence="1">
    <location>
        <begin position="1"/>
        <end position="40"/>
    </location>
</feature>
<dbReference type="Gene3D" id="3.40.50.300">
    <property type="entry name" value="P-loop containing nucleotide triphosphate hydrolases"/>
    <property type="match status" value="1"/>
</dbReference>
<evidence type="ECO:0000313" key="2">
    <source>
        <dbReference type="EMBL" id="MBF4103002.1"/>
    </source>
</evidence>
<name>A0A930US75_9PAST</name>
<dbReference type="Pfam" id="PF00350">
    <property type="entry name" value="Dynamin_N"/>
    <property type="match status" value="1"/>
</dbReference>
<dbReference type="AlphaFoldDB" id="A0A930US75"/>
<comment type="caution">
    <text evidence="2">The sequence shown here is derived from an EMBL/GenBank/DDBJ whole genome shotgun (WGS) entry which is preliminary data.</text>
</comment>
<dbReference type="InterPro" id="IPR045063">
    <property type="entry name" value="Dynamin_N"/>
</dbReference>
<dbReference type="SUPFAM" id="SSF52540">
    <property type="entry name" value="P-loop containing nucleoside triphosphate hydrolases"/>
    <property type="match status" value="1"/>
</dbReference>
<evidence type="ECO:0000259" key="1">
    <source>
        <dbReference type="Pfam" id="PF00350"/>
    </source>
</evidence>
<protein>
    <submittedName>
        <fullName evidence="2">Dynamin family protein</fullName>
    </submittedName>
</protein>
<gene>
    <name evidence="2" type="ORF">INT80_12620</name>
</gene>
<dbReference type="InterPro" id="IPR027417">
    <property type="entry name" value="P-loop_NTPase"/>
</dbReference>
<accession>A0A930US75</accession>